<feature type="compositionally biased region" description="Low complexity" evidence="2">
    <location>
        <begin position="214"/>
        <end position="265"/>
    </location>
</feature>
<feature type="compositionally biased region" description="Low complexity" evidence="2">
    <location>
        <begin position="333"/>
        <end position="346"/>
    </location>
</feature>
<feature type="compositionally biased region" description="Low complexity" evidence="2">
    <location>
        <begin position="401"/>
        <end position="434"/>
    </location>
</feature>
<comment type="caution">
    <text evidence="4">The sequence shown here is derived from an EMBL/GenBank/DDBJ whole genome shotgun (WGS) entry which is preliminary data.</text>
</comment>
<evidence type="ECO:0000256" key="2">
    <source>
        <dbReference type="SAM" id="MobiDB-lite"/>
    </source>
</evidence>
<keyword evidence="5" id="KW-1185">Reference proteome</keyword>
<dbReference type="Proteomes" id="UP000518300">
    <property type="component" value="Unassembled WGS sequence"/>
</dbReference>
<gene>
    <name evidence="4" type="ORF">HG543_31655</name>
</gene>
<feature type="compositionally biased region" description="Basic residues" evidence="2">
    <location>
        <begin position="435"/>
        <end position="445"/>
    </location>
</feature>
<evidence type="ECO:0000259" key="3">
    <source>
        <dbReference type="Pfam" id="PF00440"/>
    </source>
</evidence>
<evidence type="ECO:0000313" key="5">
    <source>
        <dbReference type="Proteomes" id="UP000518300"/>
    </source>
</evidence>
<name>A0A848LPG6_9BACT</name>
<dbReference type="Gene3D" id="1.10.357.10">
    <property type="entry name" value="Tetracycline Repressor, domain 2"/>
    <property type="match status" value="1"/>
</dbReference>
<proteinExistence type="predicted"/>
<feature type="region of interest" description="Disordered" evidence="2">
    <location>
        <begin position="477"/>
        <end position="507"/>
    </location>
</feature>
<dbReference type="InterPro" id="IPR001647">
    <property type="entry name" value="HTH_TetR"/>
</dbReference>
<protein>
    <submittedName>
        <fullName evidence="4">TetR family transcriptional regulator</fullName>
    </submittedName>
</protein>
<accession>A0A848LPG6</accession>
<dbReference type="SUPFAM" id="SSF46689">
    <property type="entry name" value="Homeodomain-like"/>
    <property type="match status" value="1"/>
</dbReference>
<sequence length="507" mass="52164">MWTSMGRWDWENLGEVTLRESAAALAGRGYGHVRAEELARAGGMSVGSFYRRYGSKAGFAREVRQWAETELCRIARVDFELAPEQPERSFREVFDSFWEDLAWCATRKPELFHFTFMHWHPDSLEPEALGAQAREVVREVLANGERVGALAPGSVRVGEGLIWGALAELVRAVARGAEQDALENVSPMGRVLWKALAAAEDSGAGGGRTPPLDGAGTEGTEAAGTGTTSLEGAGSEGAETEGAGTPSLEGAGSEGAETEGASTTSLEGAGSEDAETEGAATPSLEGAAAEDAETEDAGTTSLESAGSEDAETEGAATPSLEGAVTEDAETEDAGTTSLGRAVAEGAEAGGEGTPLLEGAATEDSEPGGVGASRAGATTLEAFGREDPGAGRVGTPLSGQVSGDASAARDSGAEALGATGVRRGVGSSRSGMRPPGRQRSRAHCSVRRSNPSIARQRPAPCSAYGVLNQPRRARLLGADQLSRAGRSPRRVSAEHPRTQVASFAPRAS</sequence>
<evidence type="ECO:0000256" key="1">
    <source>
        <dbReference type="ARBA" id="ARBA00023125"/>
    </source>
</evidence>
<keyword evidence="1" id="KW-0238">DNA-binding</keyword>
<dbReference type="EMBL" id="JABBJJ010000182">
    <property type="protein sequence ID" value="NMO19394.1"/>
    <property type="molecule type" value="Genomic_DNA"/>
</dbReference>
<reference evidence="4 5" key="1">
    <citation type="submission" date="2020-04" db="EMBL/GenBank/DDBJ databases">
        <title>Draft genome of Pyxidicoccus fallax type strain.</title>
        <authorList>
            <person name="Whitworth D.E."/>
        </authorList>
    </citation>
    <scope>NUCLEOTIDE SEQUENCE [LARGE SCALE GENOMIC DNA]</scope>
    <source>
        <strain evidence="4 5">DSM 14698</strain>
    </source>
</reference>
<dbReference type="GO" id="GO:0003677">
    <property type="term" value="F:DNA binding"/>
    <property type="evidence" value="ECO:0007669"/>
    <property type="project" value="UniProtKB-KW"/>
</dbReference>
<feature type="domain" description="HTH tetR-type" evidence="3">
    <location>
        <begin position="22"/>
        <end position="63"/>
    </location>
</feature>
<dbReference type="InterPro" id="IPR009057">
    <property type="entry name" value="Homeodomain-like_sf"/>
</dbReference>
<organism evidence="4 5">
    <name type="scientific">Pyxidicoccus fallax</name>
    <dbReference type="NCBI Taxonomy" id="394095"/>
    <lineage>
        <taxon>Bacteria</taxon>
        <taxon>Pseudomonadati</taxon>
        <taxon>Myxococcota</taxon>
        <taxon>Myxococcia</taxon>
        <taxon>Myxococcales</taxon>
        <taxon>Cystobacterineae</taxon>
        <taxon>Myxococcaceae</taxon>
        <taxon>Pyxidicoccus</taxon>
    </lineage>
</organism>
<dbReference type="AlphaFoldDB" id="A0A848LPG6"/>
<evidence type="ECO:0000313" key="4">
    <source>
        <dbReference type="EMBL" id="NMO19394.1"/>
    </source>
</evidence>
<feature type="region of interest" description="Disordered" evidence="2">
    <location>
        <begin position="200"/>
        <end position="465"/>
    </location>
</feature>
<dbReference type="Pfam" id="PF00440">
    <property type="entry name" value="TetR_N"/>
    <property type="match status" value="1"/>
</dbReference>